<dbReference type="Proteomes" id="UP000252519">
    <property type="component" value="Unassembled WGS sequence"/>
</dbReference>
<reference evidence="2 3" key="1">
    <citation type="submission" date="2014-10" db="EMBL/GenBank/DDBJ databases">
        <title>Draft genome of the hookworm Ancylostoma caninum.</title>
        <authorList>
            <person name="Mitreva M."/>
        </authorList>
    </citation>
    <scope>NUCLEOTIDE SEQUENCE [LARGE SCALE GENOMIC DNA]</scope>
    <source>
        <strain evidence="2 3">Baltimore</strain>
    </source>
</reference>
<keyword evidence="3" id="KW-1185">Reference proteome</keyword>
<proteinExistence type="predicted"/>
<evidence type="ECO:0000256" key="1">
    <source>
        <dbReference type="SAM" id="SignalP"/>
    </source>
</evidence>
<feature type="chain" id="PRO_5016687907" evidence="1">
    <location>
        <begin position="19"/>
        <end position="41"/>
    </location>
</feature>
<name>A0A368GJA6_ANCCA</name>
<evidence type="ECO:0000313" key="3">
    <source>
        <dbReference type="Proteomes" id="UP000252519"/>
    </source>
</evidence>
<dbReference type="AlphaFoldDB" id="A0A368GJA6"/>
<dbReference type="EMBL" id="JOJR01000128">
    <property type="protein sequence ID" value="RCN44471.1"/>
    <property type="molecule type" value="Genomic_DNA"/>
</dbReference>
<comment type="caution">
    <text evidence="2">The sequence shown here is derived from an EMBL/GenBank/DDBJ whole genome shotgun (WGS) entry which is preliminary data.</text>
</comment>
<organism evidence="2 3">
    <name type="scientific">Ancylostoma caninum</name>
    <name type="common">Dog hookworm</name>
    <dbReference type="NCBI Taxonomy" id="29170"/>
    <lineage>
        <taxon>Eukaryota</taxon>
        <taxon>Metazoa</taxon>
        <taxon>Ecdysozoa</taxon>
        <taxon>Nematoda</taxon>
        <taxon>Chromadorea</taxon>
        <taxon>Rhabditida</taxon>
        <taxon>Rhabditina</taxon>
        <taxon>Rhabditomorpha</taxon>
        <taxon>Strongyloidea</taxon>
        <taxon>Ancylostomatidae</taxon>
        <taxon>Ancylostomatinae</taxon>
        <taxon>Ancylostoma</taxon>
    </lineage>
</organism>
<evidence type="ECO:0000313" key="2">
    <source>
        <dbReference type="EMBL" id="RCN44471.1"/>
    </source>
</evidence>
<feature type="signal peptide" evidence="1">
    <location>
        <begin position="1"/>
        <end position="18"/>
    </location>
</feature>
<protein>
    <submittedName>
        <fullName evidence="2">Uncharacterized protein</fullName>
    </submittedName>
</protein>
<sequence length="41" mass="4216">MVTSGALLVAYLVRQIEADSANAVVVTPENVVIPCRCGQAG</sequence>
<accession>A0A368GJA6</accession>
<gene>
    <name evidence="2" type="ORF">ANCCAN_09538</name>
</gene>
<keyword evidence="1" id="KW-0732">Signal</keyword>